<evidence type="ECO:0000313" key="2">
    <source>
        <dbReference type="Proteomes" id="UP001501747"/>
    </source>
</evidence>
<name>A0ABP7QXR7_9PSEU</name>
<accession>A0ABP7QXR7</accession>
<gene>
    <name evidence="1" type="ORF">GCM10022247_05170</name>
</gene>
<keyword evidence="2" id="KW-1185">Reference proteome</keyword>
<reference evidence="2" key="1">
    <citation type="journal article" date="2019" name="Int. J. Syst. Evol. Microbiol.">
        <title>The Global Catalogue of Microorganisms (GCM) 10K type strain sequencing project: providing services to taxonomists for standard genome sequencing and annotation.</title>
        <authorList>
            <consortium name="The Broad Institute Genomics Platform"/>
            <consortium name="The Broad Institute Genome Sequencing Center for Infectious Disease"/>
            <person name="Wu L."/>
            <person name="Ma J."/>
        </authorList>
    </citation>
    <scope>NUCLEOTIDE SEQUENCE [LARGE SCALE GENOMIC DNA]</scope>
    <source>
        <strain evidence="2">JCM 17342</strain>
    </source>
</reference>
<comment type="caution">
    <text evidence="1">The sequence shown here is derived from an EMBL/GenBank/DDBJ whole genome shotgun (WGS) entry which is preliminary data.</text>
</comment>
<sequence>MYTVEPEALGVTMVEGTLHDTLWNPRERRFRWLVKPPLEAVVTRAVAVDRDKASTPQSDREKINCVLKPGSISRPRRTTTLLAHEGRELIDTTVEIQIIVHRDNLSFSPQAVPSRFEEFLAQPLES</sequence>
<evidence type="ECO:0000313" key="1">
    <source>
        <dbReference type="EMBL" id="GAA3989518.1"/>
    </source>
</evidence>
<protein>
    <submittedName>
        <fullName evidence="1">Uncharacterized protein</fullName>
    </submittedName>
</protein>
<dbReference type="Proteomes" id="UP001501747">
    <property type="component" value="Unassembled WGS sequence"/>
</dbReference>
<proteinExistence type="predicted"/>
<organism evidence="1 2">
    <name type="scientific">Allokutzneria multivorans</name>
    <dbReference type="NCBI Taxonomy" id="1142134"/>
    <lineage>
        <taxon>Bacteria</taxon>
        <taxon>Bacillati</taxon>
        <taxon>Actinomycetota</taxon>
        <taxon>Actinomycetes</taxon>
        <taxon>Pseudonocardiales</taxon>
        <taxon>Pseudonocardiaceae</taxon>
        <taxon>Allokutzneria</taxon>
    </lineage>
</organism>
<dbReference type="EMBL" id="BAABAL010000004">
    <property type="protein sequence ID" value="GAA3989518.1"/>
    <property type="molecule type" value="Genomic_DNA"/>
</dbReference>